<dbReference type="SUPFAM" id="SSF52374">
    <property type="entry name" value="Nucleotidylyl transferase"/>
    <property type="match status" value="1"/>
</dbReference>
<dbReference type="GO" id="GO:0004832">
    <property type="term" value="F:valine-tRNA ligase activity"/>
    <property type="evidence" value="ECO:0007669"/>
    <property type="project" value="UniProtKB-EC"/>
</dbReference>
<evidence type="ECO:0000256" key="11">
    <source>
        <dbReference type="SAM" id="MobiDB-lite"/>
    </source>
</evidence>
<dbReference type="EMBL" id="PEZX01000001">
    <property type="protein sequence ID" value="PIS07302.1"/>
    <property type="molecule type" value="Genomic_DNA"/>
</dbReference>
<dbReference type="SUPFAM" id="SSF47323">
    <property type="entry name" value="Anticodon-binding domain of a subclass of class I aminoacyl-tRNA synthetases"/>
    <property type="match status" value="1"/>
</dbReference>
<evidence type="ECO:0000256" key="4">
    <source>
        <dbReference type="ARBA" id="ARBA00022741"/>
    </source>
</evidence>
<feature type="region of interest" description="Disordered" evidence="11">
    <location>
        <begin position="513"/>
        <end position="535"/>
    </location>
</feature>
<gene>
    <name evidence="14" type="ORF">COT79_00015</name>
</gene>
<reference evidence="15" key="1">
    <citation type="submission" date="2017-09" db="EMBL/GenBank/DDBJ databases">
        <title>Depth-based differentiation of microbial function through sediment-hosted aquifers and enrichment of novel symbionts in the deep terrestrial subsurface.</title>
        <authorList>
            <person name="Probst A.J."/>
            <person name="Ladd B."/>
            <person name="Jarett J.K."/>
            <person name="Geller-Mcgrath D.E."/>
            <person name="Sieber C.M.K."/>
            <person name="Emerson J.B."/>
            <person name="Anantharaman K."/>
            <person name="Thomas B.C."/>
            <person name="Malmstrom R."/>
            <person name="Stieglmeier M."/>
            <person name="Klingl A."/>
            <person name="Woyke T."/>
            <person name="Ryan C.M."/>
            <person name="Banfield J.F."/>
        </authorList>
    </citation>
    <scope>NUCLEOTIDE SEQUENCE [LARGE SCALE GENOMIC DNA]</scope>
</reference>
<dbReference type="InterPro" id="IPR033705">
    <property type="entry name" value="Anticodon_Ia_Val"/>
</dbReference>
<evidence type="ECO:0000313" key="14">
    <source>
        <dbReference type="EMBL" id="PIS07302.1"/>
    </source>
</evidence>
<dbReference type="GO" id="GO:0005524">
    <property type="term" value="F:ATP binding"/>
    <property type="evidence" value="ECO:0007669"/>
    <property type="project" value="UniProtKB-KW"/>
</dbReference>
<keyword evidence="4 10" id="KW-0547">Nucleotide-binding</keyword>
<dbReference type="Gene3D" id="3.90.740.10">
    <property type="entry name" value="Valyl/Leucyl/Isoleucyl-tRNA synthetase, editing domain"/>
    <property type="match status" value="1"/>
</dbReference>
<comment type="caution">
    <text evidence="14">The sequence shown here is derived from an EMBL/GenBank/DDBJ whole genome shotgun (WGS) entry which is preliminary data.</text>
</comment>
<evidence type="ECO:0000256" key="9">
    <source>
        <dbReference type="ARBA" id="ARBA00047552"/>
    </source>
</evidence>
<evidence type="ECO:0000256" key="5">
    <source>
        <dbReference type="ARBA" id="ARBA00022840"/>
    </source>
</evidence>
<dbReference type="InterPro" id="IPR002303">
    <property type="entry name" value="Valyl-tRNA_ligase"/>
</dbReference>
<evidence type="ECO:0000256" key="1">
    <source>
        <dbReference type="ARBA" id="ARBA00013169"/>
    </source>
</evidence>
<dbReference type="GO" id="GO:0005829">
    <property type="term" value="C:cytosol"/>
    <property type="evidence" value="ECO:0007669"/>
    <property type="project" value="TreeGrafter"/>
</dbReference>
<evidence type="ECO:0000256" key="10">
    <source>
        <dbReference type="RuleBase" id="RU363035"/>
    </source>
</evidence>
<dbReference type="InterPro" id="IPR009080">
    <property type="entry name" value="tRNAsynth_Ia_anticodon-bd"/>
</dbReference>
<proteinExistence type="inferred from homology"/>
<protein>
    <recommendedName>
        <fullName evidence="1">valine--tRNA ligase</fullName>
        <ecNumber evidence="1">6.1.1.9</ecNumber>
    </recommendedName>
    <alternativeName>
        <fullName evidence="8">Valyl-tRNA synthetase</fullName>
    </alternativeName>
</protein>
<evidence type="ECO:0000256" key="2">
    <source>
        <dbReference type="ARBA" id="ARBA00022490"/>
    </source>
</evidence>
<evidence type="ECO:0000256" key="6">
    <source>
        <dbReference type="ARBA" id="ARBA00022917"/>
    </source>
</evidence>
<dbReference type="InterPro" id="IPR014729">
    <property type="entry name" value="Rossmann-like_a/b/a_fold"/>
</dbReference>
<keyword evidence="2" id="KW-0963">Cytoplasm</keyword>
<comment type="catalytic activity">
    <reaction evidence="9">
        <text>tRNA(Val) + L-valine + ATP = L-valyl-tRNA(Val) + AMP + diphosphate</text>
        <dbReference type="Rhea" id="RHEA:10704"/>
        <dbReference type="Rhea" id="RHEA-COMP:9672"/>
        <dbReference type="Rhea" id="RHEA-COMP:9708"/>
        <dbReference type="ChEBI" id="CHEBI:30616"/>
        <dbReference type="ChEBI" id="CHEBI:33019"/>
        <dbReference type="ChEBI" id="CHEBI:57762"/>
        <dbReference type="ChEBI" id="CHEBI:78442"/>
        <dbReference type="ChEBI" id="CHEBI:78537"/>
        <dbReference type="ChEBI" id="CHEBI:456215"/>
        <dbReference type="EC" id="6.1.1.9"/>
    </reaction>
</comment>
<evidence type="ECO:0000313" key="15">
    <source>
        <dbReference type="Proteomes" id="UP000231162"/>
    </source>
</evidence>
<evidence type="ECO:0000259" key="13">
    <source>
        <dbReference type="Pfam" id="PF08264"/>
    </source>
</evidence>
<feature type="domain" description="Aminoacyl-tRNA synthetase class Ia" evidence="12">
    <location>
        <begin position="80"/>
        <end position="690"/>
    </location>
</feature>
<dbReference type="SUPFAM" id="SSF50677">
    <property type="entry name" value="ValRS/IleRS/LeuRS editing domain"/>
    <property type="match status" value="1"/>
</dbReference>
<dbReference type="CDD" id="cd07962">
    <property type="entry name" value="Anticodon_Ia_Val"/>
    <property type="match status" value="1"/>
</dbReference>
<dbReference type="InterPro" id="IPR001412">
    <property type="entry name" value="aa-tRNA-synth_I_CS"/>
</dbReference>
<name>A0A2M6R9T2_9BACT</name>
<evidence type="ECO:0000256" key="7">
    <source>
        <dbReference type="ARBA" id="ARBA00023146"/>
    </source>
</evidence>
<dbReference type="InterPro" id="IPR013155">
    <property type="entry name" value="M/V/L/I-tRNA-synth_anticd-bd"/>
</dbReference>
<evidence type="ECO:0000256" key="3">
    <source>
        <dbReference type="ARBA" id="ARBA00022598"/>
    </source>
</evidence>
<keyword evidence="5 10" id="KW-0067">ATP-binding</keyword>
<dbReference type="InterPro" id="IPR009008">
    <property type="entry name" value="Val/Leu/Ile-tRNA-synth_edit"/>
</dbReference>
<keyword evidence="6 10" id="KW-0648">Protein biosynthesis</keyword>
<evidence type="ECO:0000259" key="12">
    <source>
        <dbReference type="Pfam" id="PF00133"/>
    </source>
</evidence>
<dbReference type="Proteomes" id="UP000231162">
    <property type="component" value="Unassembled WGS sequence"/>
</dbReference>
<keyword evidence="7 10" id="KW-0030">Aminoacyl-tRNA synthetase</keyword>
<dbReference type="PRINTS" id="PR00986">
    <property type="entry name" value="TRNASYNTHVAL"/>
</dbReference>
<evidence type="ECO:0000256" key="8">
    <source>
        <dbReference type="ARBA" id="ARBA00029936"/>
    </source>
</evidence>
<dbReference type="PROSITE" id="PS00178">
    <property type="entry name" value="AA_TRNA_LIGASE_I"/>
    <property type="match status" value="1"/>
</dbReference>
<dbReference type="EC" id="6.1.1.9" evidence="1"/>
<dbReference type="Pfam" id="PF00133">
    <property type="entry name" value="tRNA-synt_1"/>
    <property type="match status" value="1"/>
</dbReference>
<dbReference type="NCBIfam" id="NF004349">
    <property type="entry name" value="PRK05729.1"/>
    <property type="match status" value="1"/>
</dbReference>
<sequence>MHDDIVPAYDHLKHESALYLMWEKNHAFQPNFSNSKSQTHRLPSTWHVGQVNSKQIPNNKAQSLKRDDHSLEFRTSSLGLPYFSMVMPPPNANGSLHIGHAVFVTLEDIMVRYHRMKGDLTLWLPGADHAGFETQVVYQKKLEKDPSFAKAKEGKRSREETFQDILAFTLANKENMENQLRRLGASCDWTRAKFTLDDDIIKIVYQTFKELYDDGLVYRDSKIINWCTKHQTTLSDLEITHEDRASELYEIKYDDITVATTRPETMFGDVAVAVNPADKRFKHLIGTTVIQPLTNRELPVIADELVDREFGTGALKITPAHDGTDYDIGKKHSLAMDHTAFDFFGKLGGNWVPIKYHNLKGEEARKKVIDDLEKLGLLTRKPYKNSVAVCYKCHKTIEPMVLPQWFIAMTKKTKSEKLKAKNYGVASPQSRNEGKSLQELGIEAVKSGEVKFVTKKFEKIYLHWLENLRDWNISRQIVWGIRIPAWYCENYLKSQMSNVKSADEKSKIGDGISSEVATCPVGPRQNEVDSSEVEEEQKTCQPIITAGETPDKCPTCGSTQLTQDPDVFDTWFSSGQWTFAPLMTTNSNHPELKERSRDFETFYPTTVMETGHDILFFWVARMIMLGKYKTGKAPFKYVYLHGLVRDKDRQKMSKSKGNVVDPLGVIDQYGADALRMALVFGVSAGNDIVISEEKIKGMRNFSNKVWNIARFVISNLETLNSKSEVLNKSQIQNSKLQTDADKVILQKLEQTEKSVKKDIENFRFHEAAQTLYQFIWHDFADIYIEASKKQLEDKDLSLNTYFILLNTVKVSLKLLHPFMPFVTEAVWQEMVARKLVSDKMLITSNS</sequence>
<keyword evidence="3 10" id="KW-0436">Ligase</keyword>
<dbReference type="InterPro" id="IPR002300">
    <property type="entry name" value="aa-tRNA-synth_Ia"/>
</dbReference>
<dbReference type="Gene3D" id="1.10.730.10">
    <property type="entry name" value="Isoleucyl-tRNA Synthetase, Domain 1"/>
    <property type="match status" value="1"/>
</dbReference>
<dbReference type="AlphaFoldDB" id="A0A2M6R9T2"/>
<dbReference type="GO" id="GO:0006438">
    <property type="term" value="P:valyl-tRNA aminoacylation"/>
    <property type="evidence" value="ECO:0007669"/>
    <property type="project" value="InterPro"/>
</dbReference>
<dbReference type="GO" id="GO:0002161">
    <property type="term" value="F:aminoacyl-tRNA deacylase activity"/>
    <property type="evidence" value="ECO:0007669"/>
    <property type="project" value="InterPro"/>
</dbReference>
<dbReference type="Gene3D" id="3.40.50.620">
    <property type="entry name" value="HUPs"/>
    <property type="match status" value="2"/>
</dbReference>
<feature type="domain" description="Methionyl/Valyl/Leucyl/Isoleucyl-tRNA synthetase anticodon-binding" evidence="13">
    <location>
        <begin position="741"/>
        <end position="832"/>
    </location>
</feature>
<dbReference type="PANTHER" id="PTHR11946">
    <property type="entry name" value="VALYL-TRNA SYNTHETASES"/>
    <property type="match status" value="1"/>
</dbReference>
<comment type="similarity">
    <text evidence="10">Belongs to the class-I aminoacyl-tRNA synthetase family.</text>
</comment>
<dbReference type="CDD" id="cd00817">
    <property type="entry name" value="ValRS_core"/>
    <property type="match status" value="1"/>
</dbReference>
<dbReference type="PANTHER" id="PTHR11946:SF93">
    <property type="entry name" value="VALINE--TRNA LIGASE, CHLOROPLASTIC_MITOCHONDRIAL 2"/>
    <property type="match status" value="1"/>
</dbReference>
<dbReference type="Pfam" id="PF08264">
    <property type="entry name" value="Anticodon_1"/>
    <property type="match status" value="1"/>
</dbReference>
<organism evidence="14 15">
    <name type="scientific">Candidatus Berkelbacteria bacterium CG10_big_fil_rev_8_21_14_0_10_43_14</name>
    <dbReference type="NCBI Taxonomy" id="1974515"/>
    <lineage>
        <taxon>Bacteria</taxon>
        <taxon>Candidatus Berkelbacteria</taxon>
    </lineage>
</organism>
<accession>A0A2M6R9T2</accession>